<accession>A0A1A8SMM7</accession>
<protein>
    <submittedName>
        <fullName evidence="2">General transcription factor IIi</fullName>
    </submittedName>
</protein>
<name>A0A1A8SMM7_9TELE</name>
<dbReference type="EMBL" id="HAEI01016704">
    <property type="protein sequence ID" value="SBS19173.1"/>
    <property type="molecule type" value="Transcribed_RNA"/>
</dbReference>
<feature type="region of interest" description="Disordered" evidence="1">
    <location>
        <begin position="1"/>
        <end position="59"/>
    </location>
</feature>
<proteinExistence type="predicted"/>
<gene>
    <name evidence="2" type="primary">GTF2I</name>
</gene>
<dbReference type="AlphaFoldDB" id="A0A1A8SMM7"/>
<organism evidence="2">
    <name type="scientific">Nothobranchius rachovii</name>
    <name type="common">bluefin notho</name>
    <dbReference type="NCBI Taxonomy" id="451742"/>
    <lineage>
        <taxon>Eukaryota</taxon>
        <taxon>Metazoa</taxon>
        <taxon>Chordata</taxon>
        <taxon>Craniata</taxon>
        <taxon>Vertebrata</taxon>
        <taxon>Euteleostomi</taxon>
        <taxon>Actinopterygii</taxon>
        <taxon>Neopterygii</taxon>
        <taxon>Teleostei</taxon>
        <taxon>Neoteleostei</taxon>
        <taxon>Acanthomorphata</taxon>
        <taxon>Ovalentaria</taxon>
        <taxon>Atherinomorphae</taxon>
        <taxon>Cyprinodontiformes</taxon>
        <taxon>Nothobranchiidae</taxon>
        <taxon>Nothobranchius</taxon>
    </lineage>
</organism>
<sequence>ARLRTETQESAGEQPGSCFPRAGNFHQSDSSHAVAHVHGGLQRGQRSGSWEGQSLKDKA</sequence>
<reference evidence="2" key="2">
    <citation type="submission" date="2016-06" db="EMBL/GenBank/DDBJ databases">
        <title>The genome of a short-lived fish provides insights into sex chromosome evolution and the genetic control of aging.</title>
        <authorList>
            <person name="Reichwald K."/>
            <person name="Felder M."/>
            <person name="Petzold A."/>
            <person name="Koch P."/>
            <person name="Groth M."/>
            <person name="Platzer M."/>
        </authorList>
    </citation>
    <scope>NUCLEOTIDE SEQUENCE</scope>
    <source>
        <tissue evidence="2">Brain</tissue>
    </source>
</reference>
<feature type="non-terminal residue" evidence="2">
    <location>
        <position position="59"/>
    </location>
</feature>
<reference evidence="2" key="1">
    <citation type="submission" date="2016-05" db="EMBL/GenBank/DDBJ databases">
        <authorList>
            <person name="Lavstsen T."/>
            <person name="Jespersen J.S."/>
        </authorList>
    </citation>
    <scope>NUCLEOTIDE SEQUENCE</scope>
    <source>
        <tissue evidence="2">Brain</tissue>
    </source>
</reference>
<feature type="non-terminal residue" evidence="2">
    <location>
        <position position="1"/>
    </location>
</feature>
<evidence type="ECO:0000313" key="2">
    <source>
        <dbReference type="EMBL" id="SBS19173.1"/>
    </source>
</evidence>
<evidence type="ECO:0000256" key="1">
    <source>
        <dbReference type="SAM" id="MobiDB-lite"/>
    </source>
</evidence>